<sequence length="175" mass="18732">MNVRKVIGRAIRFADCLTLAMAWIAGGLVMLVTILILIEVVSRSLLNISMAFAWEFSSIGAGLAMLLGTPYAFLTYGHIRLTLLDEMLGQPWASRLAILTTVFGLIVLVGITVATGQLAYYSFSRGVTSFATDLPLALPQAVICFGFLAASIQLAAALARLTMDFDNLNVKGVDG</sequence>
<comment type="subunit">
    <text evidence="9">The complex comprises the extracytoplasmic solute receptor protein and the two transmembrane proteins.</text>
</comment>
<evidence type="ECO:0000259" key="10">
    <source>
        <dbReference type="Pfam" id="PF04290"/>
    </source>
</evidence>
<comment type="caution">
    <text evidence="11">The sequence shown here is derived from an EMBL/GenBank/DDBJ whole genome shotgun (WGS) entry which is preliminary data.</text>
</comment>
<keyword evidence="6 9" id="KW-1133">Transmembrane helix</keyword>
<comment type="similarity">
    <text evidence="8 9">Belongs to the TRAP transporter small permease family.</text>
</comment>
<evidence type="ECO:0000313" key="11">
    <source>
        <dbReference type="EMBL" id="MBO0334722.1"/>
    </source>
</evidence>
<evidence type="ECO:0000313" key="12">
    <source>
        <dbReference type="Proteomes" id="UP000664761"/>
    </source>
</evidence>
<keyword evidence="2 9" id="KW-0813">Transport</keyword>
<feature type="transmembrane region" description="Helical" evidence="9">
    <location>
        <begin position="12"/>
        <end position="38"/>
    </location>
</feature>
<evidence type="ECO:0000256" key="3">
    <source>
        <dbReference type="ARBA" id="ARBA00022475"/>
    </source>
</evidence>
<protein>
    <recommendedName>
        <fullName evidence="9">TRAP transporter small permease protein</fullName>
    </recommendedName>
</protein>
<organism evidence="11 12">
    <name type="scientific">Sneathiella sedimenti</name>
    <dbReference type="NCBI Taxonomy" id="2816034"/>
    <lineage>
        <taxon>Bacteria</taxon>
        <taxon>Pseudomonadati</taxon>
        <taxon>Pseudomonadota</taxon>
        <taxon>Alphaproteobacteria</taxon>
        <taxon>Sneathiellales</taxon>
        <taxon>Sneathiellaceae</taxon>
        <taxon>Sneathiella</taxon>
    </lineage>
</organism>
<evidence type="ECO:0000256" key="4">
    <source>
        <dbReference type="ARBA" id="ARBA00022519"/>
    </source>
</evidence>
<keyword evidence="4 9" id="KW-0997">Cell inner membrane</keyword>
<gene>
    <name evidence="11" type="ORF">J0X12_13930</name>
</gene>
<dbReference type="InterPro" id="IPR055348">
    <property type="entry name" value="DctQ"/>
</dbReference>
<feature type="transmembrane region" description="Helical" evidence="9">
    <location>
        <begin position="58"/>
        <end position="76"/>
    </location>
</feature>
<name>A0ABS3F9V3_9PROT</name>
<evidence type="ECO:0000256" key="5">
    <source>
        <dbReference type="ARBA" id="ARBA00022692"/>
    </source>
</evidence>
<evidence type="ECO:0000256" key="6">
    <source>
        <dbReference type="ARBA" id="ARBA00022989"/>
    </source>
</evidence>
<dbReference type="InterPro" id="IPR007387">
    <property type="entry name" value="TRAP_DctQ"/>
</dbReference>
<accession>A0ABS3F9V3</accession>
<feature type="domain" description="Tripartite ATP-independent periplasmic transporters DctQ component" evidence="10">
    <location>
        <begin position="33"/>
        <end position="161"/>
    </location>
</feature>
<dbReference type="RefSeq" id="WP_207046818.1">
    <property type="nucleotide sequence ID" value="NZ_JAFLNC010000004.1"/>
</dbReference>
<comment type="function">
    <text evidence="9">Part of the tripartite ATP-independent periplasmic (TRAP) transport system.</text>
</comment>
<feature type="transmembrane region" description="Helical" evidence="9">
    <location>
        <begin position="96"/>
        <end position="120"/>
    </location>
</feature>
<evidence type="ECO:0000256" key="9">
    <source>
        <dbReference type="RuleBase" id="RU369079"/>
    </source>
</evidence>
<keyword evidence="7 9" id="KW-0472">Membrane</keyword>
<keyword evidence="12" id="KW-1185">Reference proteome</keyword>
<comment type="subcellular location">
    <subcellularLocation>
        <location evidence="1 9">Cell inner membrane</location>
        <topology evidence="1 9">Multi-pass membrane protein</topology>
    </subcellularLocation>
</comment>
<evidence type="ECO:0000256" key="1">
    <source>
        <dbReference type="ARBA" id="ARBA00004429"/>
    </source>
</evidence>
<feature type="transmembrane region" description="Helical" evidence="9">
    <location>
        <begin position="140"/>
        <end position="161"/>
    </location>
</feature>
<proteinExistence type="inferred from homology"/>
<evidence type="ECO:0000256" key="2">
    <source>
        <dbReference type="ARBA" id="ARBA00022448"/>
    </source>
</evidence>
<dbReference type="PANTHER" id="PTHR35011:SF10">
    <property type="entry name" value="TRAP TRANSPORTER SMALL PERMEASE PROTEIN"/>
    <property type="match status" value="1"/>
</dbReference>
<dbReference type="PANTHER" id="PTHR35011">
    <property type="entry name" value="2,3-DIKETO-L-GULONATE TRAP TRANSPORTER SMALL PERMEASE PROTEIN YIAM"/>
    <property type="match status" value="1"/>
</dbReference>
<reference evidence="11 12" key="1">
    <citation type="submission" date="2021-03" db="EMBL/GenBank/DDBJ databases">
        <title>Sneathiella sp. CAU 1612 isolated from Kang Won-do.</title>
        <authorList>
            <person name="Kim W."/>
        </authorList>
    </citation>
    <scope>NUCLEOTIDE SEQUENCE [LARGE SCALE GENOMIC DNA]</scope>
    <source>
        <strain evidence="11 12">CAU 1612</strain>
    </source>
</reference>
<keyword evidence="3" id="KW-1003">Cell membrane</keyword>
<dbReference type="EMBL" id="JAFLNC010000004">
    <property type="protein sequence ID" value="MBO0334722.1"/>
    <property type="molecule type" value="Genomic_DNA"/>
</dbReference>
<dbReference type="Pfam" id="PF04290">
    <property type="entry name" value="DctQ"/>
    <property type="match status" value="1"/>
</dbReference>
<evidence type="ECO:0000256" key="7">
    <source>
        <dbReference type="ARBA" id="ARBA00023136"/>
    </source>
</evidence>
<dbReference type="Proteomes" id="UP000664761">
    <property type="component" value="Unassembled WGS sequence"/>
</dbReference>
<keyword evidence="5 9" id="KW-0812">Transmembrane</keyword>
<evidence type="ECO:0000256" key="8">
    <source>
        <dbReference type="ARBA" id="ARBA00038436"/>
    </source>
</evidence>